<evidence type="ECO:0000313" key="2">
    <source>
        <dbReference type="EMBL" id="MBB5935044.1"/>
    </source>
</evidence>
<proteinExistence type="predicted"/>
<dbReference type="EMBL" id="JACHJL010000004">
    <property type="protein sequence ID" value="MBB5935044.1"/>
    <property type="molecule type" value="Genomic_DNA"/>
</dbReference>
<feature type="region of interest" description="Disordered" evidence="1">
    <location>
        <begin position="1"/>
        <end position="70"/>
    </location>
</feature>
<feature type="compositionally biased region" description="Basic and acidic residues" evidence="1">
    <location>
        <begin position="9"/>
        <end position="18"/>
    </location>
</feature>
<dbReference type="Proteomes" id="UP000588098">
    <property type="component" value="Unassembled WGS sequence"/>
</dbReference>
<feature type="compositionally biased region" description="Basic and acidic residues" evidence="1">
    <location>
        <begin position="59"/>
        <end position="70"/>
    </location>
</feature>
<accession>A0A7W9Q7I2</accession>
<name>A0A7W9Q7I2_9ACTN</name>
<keyword evidence="3" id="KW-1185">Reference proteome</keyword>
<protein>
    <submittedName>
        <fullName evidence="2">Uncharacterized protein</fullName>
    </submittedName>
</protein>
<organism evidence="2 3">
    <name type="scientific">Streptomyces zagrosensis</name>
    <dbReference type="NCBI Taxonomy" id="1042984"/>
    <lineage>
        <taxon>Bacteria</taxon>
        <taxon>Bacillati</taxon>
        <taxon>Actinomycetota</taxon>
        <taxon>Actinomycetes</taxon>
        <taxon>Kitasatosporales</taxon>
        <taxon>Streptomycetaceae</taxon>
        <taxon>Streptomyces</taxon>
    </lineage>
</organism>
<comment type="caution">
    <text evidence="2">The sequence shown here is derived from an EMBL/GenBank/DDBJ whole genome shotgun (WGS) entry which is preliminary data.</text>
</comment>
<evidence type="ECO:0000256" key="1">
    <source>
        <dbReference type="SAM" id="MobiDB-lite"/>
    </source>
</evidence>
<evidence type="ECO:0000313" key="3">
    <source>
        <dbReference type="Proteomes" id="UP000588098"/>
    </source>
</evidence>
<sequence length="70" mass="7433">MLSCAVGRRPPEADDRLKQAGSRSEQSVGTLARAAHPGGRGASAVGKWTRPDPTGRCGEAFDRRNEALSR</sequence>
<dbReference type="AlphaFoldDB" id="A0A7W9Q7I2"/>
<gene>
    <name evidence="2" type="ORF">FHS42_002094</name>
</gene>
<reference evidence="2 3" key="1">
    <citation type="submission" date="2020-08" db="EMBL/GenBank/DDBJ databases">
        <title>Genomic Encyclopedia of Type Strains, Phase III (KMG-III): the genomes of soil and plant-associated and newly described type strains.</title>
        <authorList>
            <person name="Whitman W."/>
        </authorList>
    </citation>
    <scope>NUCLEOTIDE SEQUENCE [LARGE SCALE GENOMIC DNA]</scope>
    <source>
        <strain evidence="2 3">CECT 8305</strain>
    </source>
</reference>